<dbReference type="InterPro" id="IPR023198">
    <property type="entry name" value="PGP-like_dom2"/>
</dbReference>
<gene>
    <name evidence="2" type="ORF">J4215_06300</name>
</gene>
<dbReference type="NCBIfam" id="TIGR01509">
    <property type="entry name" value="HAD-SF-IA-v3"/>
    <property type="match status" value="1"/>
</dbReference>
<dbReference type="SFLD" id="SFLDG01129">
    <property type="entry name" value="C1.5:_HAD__Beta-PGM__Phosphata"/>
    <property type="match status" value="1"/>
</dbReference>
<proteinExistence type="inferred from homology"/>
<evidence type="ECO:0000313" key="3">
    <source>
        <dbReference type="Proteomes" id="UP000675968"/>
    </source>
</evidence>
<dbReference type="AlphaFoldDB" id="A0A8T4L6B1"/>
<dbReference type="InterPro" id="IPR023214">
    <property type="entry name" value="HAD_sf"/>
</dbReference>
<evidence type="ECO:0000313" key="2">
    <source>
        <dbReference type="EMBL" id="MBS3062167.1"/>
    </source>
</evidence>
<dbReference type="PANTHER" id="PTHR18901">
    <property type="entry name" value="2-DEOXYGLUCOSE-6-PHOSPHATE PHOSPHATASE 2"/>
    <property type="match status" value="1"/>
</dbReference>
<protein>
    <submittedName>
        <fullName evidence="2">HAD family phosphatase</fullName>
    </submittedName>
</protein>
<dbReference type="InterPro" id="IPR006439">
    <property type="entry name" value="HAD-SF_hydro_IA"/>
</dbReference>
<dbReference type="Gene3D" id="1.10.150.240">
    <property type="entry name" value="Putative phosphatase, domain 2"/>
    <property type="match status" value="1"/>
</dbReference>
<dbReference type="Proteomes" id="UP000675968">
    <property type="component" value="Unassembled WGS sequence"/>
</dbReference>
<comment type="similarity">
    <text evidence="1">Belongs to the HAD-like hydrolase superfamily.</text>
</comment>
<name>A0A8T4L6B1_9ARCH</name>
<dbReference type="SFLD" id="SFLDS00003">
    <property type="entry name" value="Haloacid_Dehalogenase"/>
    <property type="match status" value="1"/>
</dbReference>
<dbReference type="Pfam" id="PF13419">
    <property type="entry name" value="HAD_2"/>
    <property type="match status" value="1"/>
</dbReference>
<dbReference type="SUPFAM" id="SSF56784">
    <property type="entry name" value="HAD-like"/>
    <property type="match status" value="1"/>
</dbReference>
<sequence length="225" mass="25383">MSFDFAVIFDMDGVLVDSMQGIHESFDELLQQEKIIFSETEHKRFFGQPLREVVLIWNQEYGLKLTPKEFSQRAFEIEYQKLIQRAEVDTGLISFLNELKQNQVPLAIGTASEKKRANAIIEFLKLKPFFKTIVSADDVPNRGGKKEIFLKAAKLLEIAPQKCVVIDDAPYGIQAATNAGMKTIGFAATPNAKKELEASDVVITDFGQISLEKIKQFIKTPKRNP</sequence>
<reference evidence="2" key="2">
    <citation type="submission" date="2021-05" db="EMBL/GenBank/DDBJ databases">
        <title>Protein family content uncovers lineage relationships and bacterial pathway maintenance mechanisms in DPANN archaea.</title>
        <authorList>
            <person name="Castelle C.J."/>
            <person name="Meheust R."/>
            <person name="Jaffe A.L."/>
            <person name="Seitz K."/>
            <person name="Gong X."/>
            <person name="Baker B.J."/>
            <person name="Banfield J.F."/>
        </authorList>
    </citation>
    <scope>NUCLEOTIDE SEQUENCE</scope>
    <source>
        <strain evidence="2">RIFCSPLOWO2_01_FULL_AR10_48_17</strain>
    </source>
</reference>
<dbReference type="Gene3D" id="3.40.50.1000">
    <property type="entry name" value="HAD superfamily/HAD-like"/>
    <property type="match status" value="1"/>
</dbReference>
<evidence type="ECO:0000256" key="1">
    <source>
        <dbReference type="ARBA" id="ARBA00007958"/>
    </source>
</evidence>
<dbReference type="InterPro" id="IPR036412">
    <property type="entry name" value="HAD-like_sf"/>
</dbReference>
<dbReference type="PANTHER" id="PTHR18901:SF38">
    <property type="entry name" value="PSEUDOURIDINE-5'-PHOSPHATASE"/>
    <property type="match status" value="1"/>
</dbReference>
<organism evidence="2 3">
    <name type="scientific">Candidatus Iainarchaeum sp</name>
    <dbReference type="NCBI Taxonomy" id="3101447"/>
    <lineage>
        <taxon>Archaea</taxon>
        <taxon>Candidatus Iainarchaeota</taxon>
        <taxon>Candidatus Iainarchaeia</taxon>
        <taxon>Candidatus Iainarchaeales</taxon>
        <taxon>Candidatus Iainarchaeaceae</taxon>
        <taxon>Candidatus Iainarchaeum</taxon>
    </lineage>
</organism>
<accession>A0A8T4L6B1</accession>
<dbReference type="EMBL" id="JAGVWC010000013">
    <property type="protein sequence ID" value="MBS3062167.1"/>
    <property type="molecule type" value="Genomic_DNA"/>
</dbReference>
<reference evidence="2" key="1">
    <citation type="submission" date="2021-03" db="EMBL/GenBank/DDBJ databases">
        <authorList>
            <person name="Jaffe A."/>
        </authorList>
    </citation>
    <scope>NUCLEOTIDE SEQUENCE</scope>
    <source>
        <strain evidence="2">RIFCSPLOWO2_01_FULL_AR10_48_17</strain>
    </source>
</reference>
<dbReference type="InterPro" id="IPR041492">
    <property type="entry name" value="HAD_2"/>
</dbReference>
<comment type="caution">
    <text evidence="2">The sequence shown here is derived from an EMBL/GenBank/DDBJ whole genome shotgun (WGS) entry which is preliminary data.</text>
</comment>